<comment type="caution">
    <text evidence="3">The sequence shown here is derived from an EMBL/GenBank/DDBJ whole genome shotgun (WGS) entry which is preliminary data.</text>
</comment>
<dbReference type="InterPro" id="IPR010258">
    <property type="entry name" value="Conjugal_tfr_TrbG/VirB9/CagX"/>
</dbReference>
<evidence type="ECO:0000256" key="1">
    <source>
        <dbReference type="ARBA" id="ARBA00006135"/>
    </source>
</evidence>
<organism evidence="3 4">
    <name type="scientific">Advenella faeciporci</name>
    <dbReference type="NCBI Taxonomy" id="797535"/>
    <lineage>
        <taxon>Bacteria</taxon>
        <taxon>Pseudomonadati</taxon>
        <taxon>Pseudomonadota</taxon>
        <taxon>Betaproteobacteria</taxon>
        <taxon>Burkholderiales</taxon>
        <taxon>Alcaligenaceae</taxon>
    </lineage>
</organism>
<protein>
    <recommendedName>
        <fullName evidence="5">Conjugal transfer protein</fullName>
    </recommendedName>
</protein>
<sequence>MTGIIRSFACVLVAGMLTGCATQPEWLVRKRLYPQWEISNRSVNQYSFDWSLSGDPDIAPLQVFSTGSEIWLQFEPDAAIPAIFAVQAKGEKPLPYYRNDPYVIIKGNWSELFLRAGNRLVRARHWQENNIR</sequence>
<dbReference type="CDD" id="cd06911">
    <property type="entry name" value="VirB9_CagX_TrbG"/>
    <property type="match status" value="1"/>
</dbReference>
<evidence type="ECO:0008006" key="5">
    <source>
        <dbReference type="Google" id="ProtNLM"/>
    </source>
</evidence>
<accession>A0A918JFW1</accession>
<keyword evidence="2" id="KW-0732">Signal</keyword>
<evidence type="ECO:0000256" key="2">
    <source>
        <dbReference type="ARBA" id="ARBA00022729"/>
    </source>
</evidence>
<proteinExistence type="inferred from homology"/>
<dbReference type="Gene3D" id="2.60.40.2500">
    <property type="match status" value="1"/>
</dbReference>
<dbReference type="EMBL" id="BMYS01000002">
    <property type="protein sequence ID" value="GGW78829.1"/>
    <property type="molecule type" value="Genomic_DNA"/>
</dbReference>
<reference evidence="3" key="1">
    <citation type="journal article" date="2014" name="Int. J. Syst. Evol. Microbiol.">
        <title>Complete genome sequence of Corynebacterium casei LMG S-19264T (=DSM 44701T), isolated from a smear-ripened cheese.</title>
        <authorList>
            <consortium name="US DOE Joint Genome Institute (JGI-PGF)"/>
            <person name="Walter F."/>
            <person name="Albersmeier A."/>
            <person name="Kalinowski J."/>
            <person name="Ruckert C."/>
        </authorList>
    </citation>
    <scope>NUCLEOTIDE SEQUENCE</scope>
    <source>
        <strain evidence="3">KCTC 23732</strain>
    </source>
</reference>
<name>A0A918JFW1_9BURK</name>
<evidence type="ECO:0000313" key="3">
    <source>
        <dbReference type="EMBL" id="GGW78829.1"/>
    </source>
</evidence>
<keyword evidence="4" id="KW-1185">Reference proteome</keyword>
<dbReference type="InterPro" id="IPR038161">
    <property type="entry name" value="VirB9/CagX/TrbG_C_sf"/>
</dbReference>
<evidence type="ECO:0000313" key="4">
    <source>
        <dbReference type="Proteomes" id="UP000608345"/>
    </source>
</evidence>
<reference evidence="3" key="2">
    <citation type="submission" date="2020-09" db="EMBL/GenBank/DDBJ databases">
        <authorList>
            <person name="Sun Q."/>
            <person name="Kim S."/>
        </authorList>
    </citation>
    <scope>NUCLEOTIDE SEQUENCE</scope>
    <source>
        <strain evidence="3">KCTC 23732</strain>
    </source>
</reference>
<gene>
    <name evidence="3" type="ORF">GCM10011450_05960</name>
</gene>
<comment type="similarity">
    <text evidence="1">Belongs to the TrbG/VirB9 family.</text>
</comment>
<dbReference type="InterPro" id="IPR033645">
    <property type="entry name" value="VirB9/CagX/TrbG_C"/>
</dbReference>
<dbReference type="Pfam" id="PF03524">
    <property type="entry name" value="CagX"/>
    <property type="match status" value="1"/>
</dbReference>
<dbReference type="Proteomes" id="UP000608345">
    <property type="component" value="Unassembled WGS sequence"/>
</dbReference>
<dbReference type="PROSITE" id="PS51257">
    <property type="entry name" value="PROKAR_LIPOPROTEIN"/>
    <property type="match status" value="1"/>
</dbReference>
<dbReference type="AlphaFoldDB" id="A0A918JFW1"/>
<dbReference type="RefSeq" id="WP_189383956.1">
    <property type="nucleotide sequence ID" value="NZ_BAABFY010000057.1"/>
</dbReference>